<evidence type="ECO:0000256" key="2">
    <source>
        <dbReference type="ARBA" id="ARBA00023002"/>
    </source>
</evidence>
<organism evidence="4 5">
    <name type="scientific">Penicillium canariense</name>
    <dbReference type="NCBI Taxonomy" id="189055"/>
    <lineage>
        <taxon>Eukaryota</taxon>
        <taxon>Fungi</taxon>
        <taxon>Dikarya</taxon>
        <taxon>Ascomycota</taxon>
        <taxon>Pezizomycotina</taxon>
        <taxon>Eurotiomycetes</taxon>
        <taxon>Eurotiomycetidae</taxon>
        <taxon>Eurotiales</taxon>
        <taxon>Aspergillaceae</taxon>
        <taxon>Penicillium</taxon>
    </lineage>
</organism>
<keyword evidence="5" id="KW-1185">Reference proteome</keyword>
<dbReference type="GeneID" id="81427544"/>
<accession>A0A9W9I9L4</accession>
<evidence type="ECO:0000313" key="4">
    <source>
        <dbReference type="EMBL" id="KAJ5167462.1"/>
    </source>
</evidence>
<dbReference type="Gene3D" id="3.40.50.720">
    <property type="entry name" value="NAD(P)-binding Rossmann-like Domain"/>
    <property type="match status" value="1"/>
</dbReference>
<reference evidence="4" key="1">
    <citation type="submission" date="2022-11" db="EMBL/GenBank/DDBJ databases">
        <authorList>
            <person name="Petersen C."/>
        </authorList>
    </citation>
    <scope>NUCLEOTIDE SEQUENCE</scope>
    <source>
        <strain evidence="4">IBT 26290</strain>
    </source>
</reference>
<dbReference type="PRINTS" id="PR00081">
    <property type="entry name" value="GDHRDH"/>
</dbReference>
<dbReference type="InterPro" id="IPR051019">
    <property type="entry name" value="VLCFA-Steroid_DH"/>
</dbReference>
<dbReference type="RefSeq" id="XP_056543923.1">
    <property type="nucleotide sequence ID" value="XM_056688368.1"/>
</dbReference>
<dbReference type="GO" id="GO:0016491">
    <property type="term" value="F:oxidoreductase activity"/>
    <property type="evidence" value="ECO:0007669"/>
    <property type="project" value="UniProtKB-KW"/>
</dbReference>
<protein>
    <recommendedName>
        <fullName evidence="6">NAD(P)-binding protein</fullName>
    </recommendedName>
</protein>
<dbReference type="SUPFAM" id="SSF51735">
    <property type="entry name" value="NAD(P)-binding Rossmann-fold domains"/>
    <property type="match status" value="1"/>
</dbReference>
<dbReference type="OrthoDB" id="47007at2759"/>
<dbReference type="EMBL" id="JAPQKN010000003">
    <property type="protein sequence ID" value="KAJ5167462.1"/>
    <property type="molecule type" value="Genomic_DNA"/>
</dbReference>
<evidence type="ECO:0008006" key="6">
    <source>
        <dbReference type="Google" id="ProtNLM"/>
    </source>
</evidence>
<dbReference type="InterPro" id="IPR036291">
    <property type="entry name" value="NAD(P)-bd_dom_sf"/>
</dbReference>
<dbReference type="GO" id="GO:0005783">
    <property type="term" value="C:endoplasmic reticulum"/>
    <property type="evidence" value="ECO:0007669"/>
    <property type="project" value="TreeGrafter"/>
</dbReference>
<evidence type="ECO:0000256" key="1">
    <source>
        <dbReference type="ARBA" id="ARBA00006484"/>
    </source>
</evidence>
<comment type="similarity">
    <text evidence="1 3">Belongs to the short-chain dehydrogenases/reductases (SDR) family.</text>
</comment>
<gene>
    <name evidence="4" type="ORF">N7482_006243</name>
</gene>
<dbReference type="InterPro" id="IPR002347">
    <property type="entry name" value="SDR_fam"/>
</dbReference>
<name>A0A9W9I9L4_9EURO</name>
<sequence>MDISKWTTGLSWVGLAALSYLGFNITRQATVYLLPCRLSRYNRSGANWALVTGATDGIGFGFCEELCARGFNVILHGRNREKLERRMRDTRQGLSSLMLWARAKPVDGVAQQARGIIGAQGKLTVLVNNVGGEMRSPTTLDAYTYAEVDATIDRNARFMTHITRALLPLLSEGPGRSGLVLNVSAISQYGMPYISVYSATKGFVDSFTRALEAECNAEQRGVDVIGLRARQVKTARFDVETNLFVPLARPFAKAGLDRVGCGKVIVWAYFWHWVQGISFDILPRWMLMHITSKKLMALKKKEEKAFKSQ</sequence>
<dbReference type="PRINTS" id="PR00080">
    <property type="entry name" value="SDRFAMILY"/>
</dbReference>
<evidence type="ECO:0000256" key="3">
    <source>
        <dbReference type="RuleBase" id="RU000363"/>
    </source>
</evidence>
<reference evidence="4" key="2">
    <citation type="journal article" date="2023" name="IMA Fungus">
        <title>Comparative genomic study of the Penicillium genus elucidates a diverse pangenome and 15 lateral gene transfer events.</title>
        <authorList>
            <person name="Petersen C."/>
            <person name="Sorensen T."/>
            <person name="Nielsen M.R."/>
            <person name="Sondergaard T.E."/>
            <person name="Sorensen J.L."/>
            <person name="Fitzpatrick D.A."/>
            <person name="Frisvad J.C."/>
            <person name="Nielsen K.L."/>
        </authorList>
    </citation>
    <scope>NUCLEOTIDE SEQUENCE</scope>
    <source>
        <strain evidence="4">IBT 26290</strain>
    </source>
</reference>
<dbReference type="PANTHER" id="PTHR43899">
    <property type="entry name" value="RH59310P"/>
    <property type="match status" value="1"/>
</dbReference>
<dbReference type="Proteomes" id="UP001149163">
    <property type="component" value="Unassembled WGS sequence"/>
</dbReference>
<proteinExistence type="inferred from homology"/>
<evidence type="ECO:0000313" key="5">
    <source>
        <dbReference type="Proteomes" id="UP001149163"/>
    </source>
</evidence>
<keyword evidence="2" id="KW-0560">Oxidoreductase</keyword>
<dbReference type="PANTHER" id="PTHR43899:SF13">
    <property type="entry name" value="RH59310P"/>
    <property type="match status" value="1"/>
</dbReference>
<dbReference type="Pfam" id="PF00106">
    <property type="entry name" value="adh_short"/>
    <property type="match status" value="1"/>
</dbReference>
<dbReference type="AlphaFoldDB" id="A0A9W9I9L4"/>
<comment type="caution">
    <text evidence="4">The sequence shown here is derived from an EMBL/GenBank/DDBJ whole genome shotgun (WGS) entry which is preliminary data.</text>
</comment>